<feature type="domain" description="Solute-binding protein family 3/N-terminal" evidence="2">
    <location>
        <begin position="31"/>
        <end position="258"/>
    </location>
</feature>
<comment type="caution">
    <text evidence="3">The sequence shown here is derived from an EMBL/GenBank/DDBJ whole genome shotgun (WGS) entry which is preliminary data.</text>
</comment>
<proteinExistence type="predicted"/>
<dbReference type="AlphaFoldDB" id="A0A0R2JP25"/>
<reference evidence="3 4" key="1">
    <citation type="journal article" date="2015" name="Genome Announc.">
        <title>Expanding the biotechnology potential of lactobacilli through comparative genomics of 213 strains and associated genera.</title>
        <authorList>
            <person name="Sun Z."/>
            <person name="Harris H.M."/>
            <person name="McCann A."/>
            <person name="Guo C."/>
            <person name="Argimon S."/>
            <person name="Zhang W."/>
            <person name="Yang X."/>
            <person name="Jeffery I.B."/>
            <person name="Cooney J.C."/>
            <person name="Kagawa T.F."/>
            <person name="Liu W."/>
            <person name="Song Y."/>
            <person name="Salvetti E."/>
            <person name="Wrobel A."/>
            <person name="Rasinkangas P."/>
            <person name="Parkhill J."/>
            <person name="Rea M.C."/>
            <person name="O'Sullivan O."/>
            <person name="Ritari J."/>
            <person name="Douillard F.P."/>
            <person name="Paul Ross R."/>
            <person name="Yang R."/>
            <person name="Briner A.E."/>
            <person name="Felis G.E."/>
            <person name="de Vos W.M."/>
            <person name="Barrangou R."/>
            <person name="Klaenhammer T.R."/>
            <person name="Caufield P.W."/>
            <person name="Cui Y."/>
            <person name="Zhang H."/>
            <person name="O'Toole P.W."/>
        </authorList>
    </citation>
    <scope>NUCLEOTIDE SEQUENCE [LARGE SCALE GENOMIC DNA]</scope>
    <source>
        <strain evidence="3 4">DSM 20014</strain>
    </source>
</reference>
<dbReference type="PATRIC" id="fig|1620.3.peg.841"/>
<name>A0A0R2JP25_9LACO</name>
<evidence type="ECO:0000256" key="1">
    <source>
        <dbReference type="ARBA" id="ARBA00022729"/>
    </source>
</evidence>
<accession>A0A0R2JP25</accession>
<dbReference type="Pfam" id="PF00497">
    <property type="entry name" value="SBP_bac_3"/>
    <property type="match status" value="1"/>
</dbReference>
<sequence length="259" mass="29352">MLLVLGMLAGGIAYRMNQRHDSWDKLQEKNKVVVGIDDTFVPMAFRDKHGNLEGYDIELAKATFEKMGLEPDFQTIDWSMNQTELATGHIDVIWNGYTINDQRKEKVAFSEPYHSDRLVLLTKAEAAITKPADMKGKTLAVQTGSAGAESLRKEPQYLQTYLTKDVAQYDTYDKAINDVKVGRVDAVLIDGDYANYYLAHEKLNQPLKTVKTEFPPDEYGVGFRKEDKTLRNKVNQTLDELAQDGTKAKLSKKYFGRVD</sequence>
<dbReference type="SUPFAM" id="SSF53850">
    <property type="entry name" value="Periplasmic binding protein-like II"/>
    <property type="match status" value="1"/>
</dbReference>
<protein>
    <recommendedName>
        <fullName evidence="2">Solute-binding protein family 3/N-terminal domain-containing protein</fullName>
    </recommendedName>
</protein>
<dbReference type="Proteomes" id="UP000051673">
    <property type="component" value="Unassembled WGS sequence"/>
</dbReference>
<dbReference type="STRING" id="1620.IV67_GL000826"/>
<dbReference type="PANTHER" id="PTHR35936:SF34">
    <property type="entry name" value="ABC TRANSPORTER EXTRACELLULAR-BINDING PROTEIN YCKB-RELATED"/>
    <property type="match status" value="1"/>
</dbReference>
<dbReference type="EMBL" id="JQCD01000030">
    <property type="protein sequence ID" value="KRN76250.1"/>
    <property type="molecule type" value="Genomic_DNA"/>
</dbReference>
<keyword evidence="4" id="KW-1185">Reference proteome</keyword>
<dbReference type="CDD" id="cd00996">
    <property type="entry name" value="PBP2_AatB_like"/>
    <property type="match status" value="1"/>
</dbReference>
<dbReference type="InterPro" id="IPR001638">
    <property type="entry name" value="Solute-binding_3/MltF_N"/>
</dbReference>
<dbReference type="PANTHER" id="PTHR35936">
    <property type="entry name" value="MEMBRANE-BOUND LYTIC MUREIN TRANSGLYCOSYLASE F"/>
    <property type="match status" value="1"/>
</dbReference>
<evidence type="ECO:0000259" key="2">
    <source>
        <dbReference type="SMART" id="SM00062"/>
    </source>
</evidence>
<organism evidence="3 4">
    <name type="scientific">Weissella minor</name>
    <dbReference type="NCBI Taxonomy" id="1620"/>
    <lineage>
        <taxon>Bacteria</taxon>
        <taxon>Bacillati</taxon>
        <taxon>Bacillota</taxon>
        <taxon>Bacilli</taxon>
        <taxon>Lactobacillales</taxon>
        <taxon>Lactobacillaceae</taxon>
        <taxon>Weissella</taxon>
    </lineage>
</organism>
<dbReference type="Gene3D" id="3.40.190.10">
    <property type="entry name" value="Periplasmic binding protein-like II"/>
    <property type="match status" value="2"/>
</dbReference>
<evidence type="ECO:0000313" key="4">
    <source>
        <dbReference type="Proteomes" id="UP000051673"/>
    </source>
</evidence>
<gene>
    <name evidence="3" type="ORF">IV67_GL000826</name>
</gene>
<evidence type="ECO:0000313" key="3">
    <source>
        <dbReference type="EMBL" id="KRN76250.1"/>
    </source>
</evidence>
<keyword evidence="1" id="KW-0732">Signal</keyword>
<dbReference type="SMART" id="SM00062">
    <property type="entry name" value="PBPb"/>
    <property type="match status" value="1"/>
</dbReference>